<dbReference type="AlphaFoldDB" id="A0A1I3VT70"/>
<gene>
    <name evidence="1" type="ORF">SAMN04488569_100511</name>
</gene>
<dbReference type="SUPFAM" id="SSF52540">
    <property type="entry name" value="P-loop containing nucleoside triphosphate hydrolases"/>
    <property type="match status" value="1"/>
</dbReference>
<dbReference type="RefSeq" id="WP_091895840.1">
    <property type="nucleotide sequence ID" value="NZ_FOSJ01000005.1"/>
</dbReference>
<proteinExistence type="predicted"/>
<dbReference type="GO" id="GO:0006261">
    <property type="term" value="P:DNA-templated DNA replication"/>
    <property type="evidence" value="ECO:0007669"/>
    <property type="project" value="TreeGrafter"/>
</dbReference>
<dbReference type="OrthoDB" id="9810148at2"/>
<dbReference type="NCBIfam" id="TIGR00678">
    <property type="entry name" value="holB"/>
    <property type="match status" value="1"/>
</dbReference>
<protein>
    <submittedName>
        <fullName evidence="1">DNA polymerase-3 subunit delta</fullName>
    </submittedName>
</protein>
<evidence type="ECO:0000313" key="2">
    <source>
        <dbReference type="Proteomes" id="UP000199589"/>
    </source>
</evidence>
<dbReference type="GO" id="GO:0003887">
    <property type="term" value="F:DNA-directed DNA polymerase activity"/>
    <property type="evidence" value="ECO:0007669"/>
    <property type="project" value="InterPro"/>
</dbReference>
<dbReference type="Pfam" id="PF13177">
    <property type="entry name" value="DNA_pol3_delta2"/>
    <property type="match status" value="1"/>
</dbReference>
<dbReference type="InterPro" id="IPR050238">
    <property type="entry name" value="DNA_Rep/Repair_Clamp_Loader"/>
</dbReference>
<organism evidence="1 2">
    <name type="scientific">Marinilactibacillus piezotolerans</name>
    <dbReference type="NCBI Taxonomy" id="258723"/>
    <lineage>
        <taxon>Bacteria</taxon>
        <taxon>Bacillati</taxon>
        <taxon>Bacillota</taxon>
        <taxon>Bacilli</taxon>
        <taxon>Lactobacillales</taxon>
        <taxon>Carnobacteriaceae</taxon>
        <taxon>Marinilactibacillus</taxon>
    </lineage>
</organism>
<dbReference type="STRING" id="258723.GCA_900169305_01073"/>
<reference evidence="2" key="1">
    <citation type="submission" date="2016-10" db="EMBL/GenBank/DDBJ databases">
        <authorList>
            <person name="Varghese N."/>
            <person name="Submissions S."/>
        </authorList>
    </citation>
    <scope>NUCLEOTIDE SEQUENCE [LARGE SCALE GENOMIC DNA]</scope>
    <source>
        <strain evidence="2">DSM 16108</strain>
    </source>
</reference>
<dbReference type="InterPro" id="IPR027417">
    <property type="entry name" value="P-loop_NTPase"/>
</dbReference>
<accession>A0A1I3VT70</accession>
<dbReference type="NCBIfam" id="NF005972">
    <property type="entry name" value="PRK08058.1"/>
    <property type="match status" value="1"/>
</dbReference>
<dbReference type="PANTHER" id="PTHR11669:SF8">
    <property type="entry name" value="DNA POLYMERASE III SUBUNIT DELTA"/>
    <property type="match status" value="1"/>
</dbReference>
<dbReference type="GO" id="GO:0008408">
    <property type="term" value="F:3'-5' exonuclease activity"/>
    <property type="evidence" value="ECO:0007669"/>
    <property type="project" value="InterPro"/>
</dbReference>
<sequence>MSTIVKKQANIHELFSKMIQNQTIQHAYLFEGVAGAGKKEMALWIAKALFCPNYFEHNEPCGTCHQCQRIDTHQHPDIIEIKPDGLSIKVAQVRELKAEFSKSGVESKRKLFIIEDVEKMTQNAANSLLKFLEEPDGETTALLLTTAKQRLLPTILSRCQVIHFPVQSLEKRIRELEARGLTLSQASLTSRVTHDADKAIELANDEEFQDTVKTVWNWFKLLAKQDEQAFIFVQTELMSTVKERESYQFVIDLLIIIYRDLLNLTYSDSVILAFLNQESSMKQFAAQLSSRKLIEVLEQLLEAKKKLNSNVAAQGVFEDIALQIVFS</sequence>
<dbReference type="Gene3D" id="3.40.50.300">
    <property type="entry name" value="P-loop containing nucleotide triphosphate hydrolases"/>
    <property type="match status" value="1"/>
</dbReference>
<keyword evidence="2" id="KW-1185">Reference proteome</keyword>
<dbReference type="InterPro" id="IPR004622">
    <property type="entry name" value="DNA_pol_HolB"/>
</dbReference>
<dbReference type="PANTHER" id="PTHR11669">
    <property type="entry name" value="REPLICATION FACTOR C / DNA POLYMERASE III GAMMA-TAU SUBUNIT"/>
    <property type="match status" value="1"/>
</dbReference>
<name>A0A1I3VT70_9LACT</name>
<dbReference type="Proteomes" id="UP000199589">
    <property type="component" value="Unassembled WGS sequence"/>
</dbReference>
<dbReference type="FunFam" id="3.40.50.300:FF:001255">
    <property type="entry name" value="DNA polymerase III subunit delta"/>
    <property type="match status" value="1"/>
</dbReference>
<evidence type="ECO:0000313" key="1">
    <source>
        <dbReference type="EMBL" id="SFJ98604.1"/>
    </source>
</evidence>
<dbReference type="EMBL" id="FOSJ01000005">
    <property type="protein sequence ID" value="SFJ98604.1"/>
    <property type="molecule type" value="Genomic_DNA"/>
</dbReference>